<dbReference type="EMBL" id="CP053564">
    <property type="protein sequence ID" value="QJY45509.1"/>
    <property type="molecule type" value="Genomic_DNA"/>
</dbReference>
<dbReference type="Gene3D" id="2.60.120.10">
    <property type="entry name" value="Jelly Rolls"/>
    <property type="match status" value="1"/>
</dbReference>
<feature type="domain" description="Cupin type-2" evidence="1">
    <location>
        <begin position="39"/>
        <end position="116"/>
    </location>
</feature>
<dbReference type="AlphaFoldDB" id="A0A6M6JGK0"/>
<organism evidence="2 3">
    <name type="scientific">Pseudonocardia broussonetiae</name>
    <dbReference type="NCBI Taxonomy" id="2736640"/>
    <lineage>
        <taxon>Bacteria</taxon>
        <taxon>Bacillati</taxon>
        <taxon>Actinomycetota</taxon>
        <taxon>Actinomycetes</taxon>
        <taxon>Pseudonocardiales</taxon>
        <taxon>Pseudonocardiaceae</taxon>
        <taxon>Pseudonocardia</taxon>
    </lineage>
</organism>
<dbReference type="Proteomes" id="UP000505377">
    <property type="component" value="Chromosome"/>
</dbReference>
<protein>
    <submittedName>
        <fullName evidence="2">Cupin domain-containing protein</fullName>
    </submittedName>
</protein>
<gene>
    <name evidence="2" type="ORF">HOP40_06580</name>
</gene>
<dbReference type="SUPFAM" id="SSF51182">
    <property type="entry name" value="RmlC-like cupins"/>
    <property type="match status" value="1"/>
</dbReference>
<dbReference type="PANTHER" id="PTHR36440:SF1">
    <property type="entry name" value="PUTATIVE (AFU_ORTHOLOGUE AFUA_8G07350)-RELATED"/>
    <property type="match status" value="1"/>
</dbReference>
<dbReference type="InterPro" id="IPR011051">
    <property type="entry name" value="RmlC_Cupin_sf"/>
</dbReference>
<accession>A0A6M6JGK0</accession>
<sequence>MDKLPVDYATCECLRLGTDDVTVLMSSAQSGGALFAIELRMPPGGGPPVMHRHEPAEVYFVQRGEFTVYTGELGPDGGWTAVQRVTAGPGDVVPLAGGVPHTFRNESDAEAVAFCVHAPGTAFEGFVRAGAALAAQGEPSMDQVLDIAARNGIELLGPIPATVAAGSGSSAAGLAERGPR</sequence>
<reference evidence="2 3" key="1">
    <citation type="submission" date="2020-05" db="EMBL/GenBank/DDBJ databases">
        <authorList>
            <person name="Mo P."/>
        </authorList>
    </citation>
    <scope>NUCLEOTIDE SEQUENCE [LARGE SCALE GENOMIC DNA]</scope>
    <source>
        <strain evidence="2 3">Gen01</strain>
    </source>
</reference>
<dbReference type="InterPro" id="IPR013096">
    <property type="entry name" value="Cupin_2"/>
</dbReference>
<evidence type="ECO:0000313" key="3">
    <source>
        <dbReference type="Proteomes" id="UP000505377"/>
    </source>
</evidence>
<dbReference type="InterPro" id="IPR053146">
    <property type="entry name" value="QDO-like"/>
</dbReference>
<dbReference type="KEGG" id="pbro:HOP40_06580"/>
<proteinExistence type="predicted"/>
<dbReference type="InterPro" id="IPR014710">
    <property type="entry name" value="RmlC-like_jellyroll"/>
</dbReference>
<evidence type="ECO:0000313" key="2">
    <source>
        <dbReference type="EMBL" id="QJY45509.1"/>
    </source>
</evidence>
<name>A0A6M6JGK0_9PSEU</name>
<dbReference type="RefSeq" id="WP_172155624.1">
    <property type="nucleotide sequence ID" value="NZ_CP053564.1"/>
</dbReference>
<dbReference type="PANTHER" id="PTHR36440">
    <property type="entry name" value="PUTATIVE (AFU_ORTHOLOGUE AFUA_8G07350)-RELATED"/>
    <property type="match status" value="1"/>
</dbReference>
<evidence type="ECO:0000259" key="1">
    <source>
        <dbReference type="Pfam" id="PF07883"/>
    </source>
</evidence>
<dbReference type="Pfam" id="PF07883">
    <property type="entry name" value="Cupin_2"/>
    <property type="match status" value="1"/>
</dbReference>
<keyword evidence="3" id="KW-1185">Reference proteome</keyword>